<dbReference type="OrthoDB" id="2926879at2"/>
<organism evidence="1 2">
    <name type="scientific">Neobacillus piezotolerans</name>
    <dbReference type="NCBI Taxonomy" id="2259171"/>
    <lineage>
        <taxon>Bacteria</taxon>
        <taxon>Bacillati</taxon>
        <taxon>Bacillota</taxon>
        <taxon>Bacilli</taxon>
        <taxon>Bacillales</taxon>
        <taxon>Bacillaceae</taxon>
        <taxon>Neobacillus</taxon>
    </lineage>
</organism>
<sequence>MDKVTSIAFILYHATDDPAVKEKAVDLLNGEKDLRELRSDQGMLHLVETAEASLKKHPINKEEIQRFVEQHLFVEA</sequence>
<dbReference type="AlphaFoldDB" id="A0A3D8GMN0"/>
<keyword evidence="2" id="KW-1185">Reference proteome</keyword>
<reference evidence="1 2" key="1">
    <citation type="submission" date="2018-07" db="EMBL/GenBank/DDBJ databases">
        <title>Bacillus sp. YLB-04 draft genome sequence.</title>
        <authorList>
            <person name="Yu L."/>
            <person name="Tang X."/>
        </authorList>
    </citation>
    <scope>NUCLEOTIDE SEQUENCE [LARGE SCALE GENOMIC DNA]</scope>
    <source>
        <strain evidence="1 2">YLB-04</strain>
    </source>
</reference>
<dbReference type="EMBL" id="QNQT01000008">
    <property type="protein sequence ID" value="RDU35755.1"/>
    <property type="molecule type" value="Genomic_DNA"/>
</dbReference>
<evidence type="ECO:0000313" key="2">
    <source>
        <dbReference type="Proteomes" id="UP000257144"/>
    </source>
</evidence>
<protein>
    <submittedName>
        <fullName evidence="1">Uncharacterized protein</fullName>
    </submittedName>
</protein>
<accession>A0A3D8GMN0</accession>
<comment type="caution">
    <text evidence="1">The sequence shown here is derived from an EMBL/GenBank/DDBJ whole genome shotgun (WGS) entry which is preliminary data.</text>
</comment>
<name>A0A3D8GMN0_9BACI</name>
<evidence type="ECO:0000313" key="1">
    <source>
        <dbReference type="EMBL" id="RDU35755.1"/>
    </source>
</evidence>
<proteinExistence type="predicted"/>
<dbReference type="Proteomes" id="UP000257144">
    <property type="component" value="Unassembled WGS sequence"/>
</dbReference>
<dbReference type="RefSeq" id="WP_115453133.1">
    <property type="nucleotide sequence ID" value="NZ_QNQT01000008.1"/>
</dbReference>
<gene>
    <name evidence="1" type="ORF">DRW41_16575</name>
</gene>